<feature type="region of interest" description="Disordered" evidence="4">
    <location>
        <begin position="243"/>
        <end position="281"/>
    </location>
</feature>
<dbReference type="eggNOG" id="KOG4155">
    <property type="taxonomic scope" value="Eukaryota"/>
</dbReference>
<feature type="repeat" description="WD" evidence="3">
    <location>
        <begin position="418"/>
        <end position="459"/>
    </location>
</feature>
<evidence type="ECO:0000313" key="6">
    <source>
        <dbReference type="Proteomes" id="UP000053201"/>
    </source>
</evidence>
<dbReference type="AlphaFoldDB" id="A0A0L0HUC6"/>
<evidence type="ECO:0000256" key="2">
    <source>
        <dbReference type="ARBA" id="ARBA00022737"/>
    </source>
</evidence>
<dbReference type="InterPro" id="IPR015943">
    <property type="entry name" value="WD40/YVTN_repeat-like_dom_sf"/>
</dbReference>
<dbReference type="InterPro" id="IPR019775">
    <property type="entry name" value="WD40_repeat_CS"/>
</dbReference>
<dbReference type="SMART" id="SM00320">
    <property type="entry name" value="WD40"/>
    <property type="match status" value="7"/>
</dbReference>
<feature type="region of interest" description="Disordered" evidence="4">
    <location>
        <begin position="120"/>
        <end position="221"/>
    </location>
</feature>
<accession>A0A0L0HUC6</accession>
<sequence length="760" mass="83706">MNLRFESDAWAPAPVPVGEDKVWREVEQEKEWSERAKDMSVPALSGLRRTSFGGLAPAFLQRKDSSLENGVNPWKSFLTAASSTSPVSMIPHDLFAVGQGAAAVPAEVVSAFARQFSEAETSGDESSVIEHSDGSETGSVNRSRSRSPTKPRRRSSIVSLRSLPRVPELSTERPISPLTLEDNSVHSSTSTLVEATPTSNSDTLKVPSVFESTDDTADSDAEELSTESSITFYQGFRALHPKLATPSNPSSPRSVGLRLGQSTELDLPRSPNPSYRAPPSAKHFPEKARIHAASINNIARLFSELLNERDSVLHESERLEGQRTAISDELRQIEDLLTELGRRKHELSGKLKRVVEKEDKVNQMLDDLDARISSIGDETMSFERTIRTLKGRSASIAADVETDDEAPEIQPNTCYKTLYGHSDSVECLDFDMPYGTLVTGSADRSVRVWDLSSHRCAALLQGHTGWVRAVQVKDQVLMSGSGDHSIRQWNLSNLPPLPAAPPGNLASSPFYTPEADEVCVHMFRGHTGGVGCLMFDDQWLVSGSVDKTVRQWDRETGNEVAVLRSEKWVDGNHMDKVDRLLIGDFPSMDDRSGLEEAEDGKGIISKRGFKLYNVGGHVGALQFWHHALAAGYGDGVVRLWDLRTGKCHRELAGHLAAVTTLKFDQAHVISGSVDKTIKVWDLRTGEAVDEVRFDGCVNDLHHDMFRIVVAAGSKDVQIYNRTTSVIKSLEGHSKPVRSLRHMDDTLISGGMDTTVRIWRI</sequence>
<dbReference type="PANTHER" id="PTHR22847:SF637">
    <property type="entry name" value="WD REPEAT DOMAIN 5B"/>
    <property type="match status" value="1"/>
</dbReference>
<dbReference type="Gene3D" id="6.10.280.220">
    <property type="match status" value="1"/>
</dbReference>
<dbReference type="PROSITE" id="PS50294">
    <property type="entry name" value="WD_REPEATS_REGION"/>
    <property type="match status" value="5"/>
</dbReference>
<dbReference type="PANTHER" id="PTHR22847">
    <property type="entry name" value="WD40 REPEAT PROTEIN"/>
    <property type="match status" value="1"/>
</dbReference>
<dbReference type="InParanoid" id="A0A0L0HUC6"/>
<feature type="compositionally biased region" description="Acidic residues" evidence="4">
    <location>
        <begin position="212"/>
        <end position="221"/>
    </location>
</feature>
<dbReference type="SUPFAM" id="SSF50978">
    <property type="entry name" value="WD40 repeat-like"/>
    <property type="match status" value="1"/>
</dbReference>
<evidence type="ECO:0000313" key="5">
    <source>
        <dbReference type="EMBL" id="KND04708.1"/>
    </source>
</evidence>
<dbReference type="STRING" id="645134.A0A0L0HUC6"/>
<keyword evidence="2" id="KW-0677">Repeat</keyword>
<feature type="repeat" description="WD" evidence="3">
    <location>
        <begin position="628"/>
        <end position="650"/>
    </location>
</feature>
<feature type="repeat" description="WD" evidence="3">
    <location>
        <begin position="523"/>
        <end position="562"/>
    </location>
</feature>
<dbReference type="VEuPathDB" id="FungiDB:SPPG_00417"/>
<evidence type="ECO:0000256" key="1">
    <source>
        <dbReference type="ARBA" id="ARBA00022574"/>
    </source>
</evidence>
<dbReference type="InterPro" id="IPR020472">
    <property type="entry name" value="WD40_PAC1"/>
</dbReference>
<organism evidence="5 6">
    <name type="scientific">Spizellomyces punctatus (strain DAOM BR117)</name>
    <dbReference type="NCBI Taxonomy" id="645134"/>
    <lineage>
        <taxon>Eukaryota</taxon>
        <taxon>Fungi</taxon>
        <taxon>Fungi incertae sedis</taxon>
        <taxon>Chytridiomycota</taxon>
        <taxon>Chytridiomycota incertae sedis</taxon>
        <taxon>Chytridiomycetes</taxon>
        <taxon>Spizellomycetales</taxon>
        <taxon>Spizellomycetaceae</taxon>
        <taxon>Spizellomyces</taxon>
    </lineage>
</organism>
<gene>
    <name evidence="5" type="ORF">SPPG_00417</name>
</gene>
<reference evidence="5 6" key="1">
    <citation type="submission" date="2009-08" db="EMBL/GenBank/DDBJ databases">
        <title>The Genome Sequence of Spizellomyces punctatus strain DAOM BR117.</title>
        <authorList>
            <consortium name="The Broad Institute Genome Sequencing Platform"/>
            <person name="Russ C."/>
            <person name="Cuomo C."/>
            <person name="Shea T."/>
            <person name="Young S.K."/>
            <person name="Zeng Q."/>
            <person name="Koehrsen M."/>
            <person name="Haas B."/>
            <person name="Borodovsky M."/>
            <person name="Guigo R."/>
            <person name="Alvarado L."/>
            <person name="Berlin A."/>
            <person name="Bochicchio J."/>
            <person name="Borenstein D."/>
            <person name="Chapman S."/>
            <person name="Chen Z."/>
            <person name="Engels R."/>
            <person name="Freedman E."/>
            <person name="Gellesch M."/>
            <person name="Goldberg J."/>
            <person name="Griggs A."/>
            <person name="Gujja S."/>
            <person name="Heiman D."/>
            <person name="Hepburn T."/>
            <person name="Howarth C."/>
            <person name="Jen D."/>
            <person name="Larson L."/>
            <person name="Lewis B."/>
            <person name="Mehta T."/>
            <person name="Park D."/>
            <person name="Pearson M."/>
            <person name="Roberts A."/>
            <person name="Saif S."/>
            <person name="Shenoy N."/>
            <person name="Sisk P."/>
            <person name="Stolte C."/>
            <person name="Sykes S."/>
            <person name="Thomson T."/>
            <person name="Walk T."/>
            <person name="White J."/>
            <person name="Yandava C."/>
            <person name="Burger G."/>
            <person name="Gray M.W."/>
            <person name="Holland P.W.H."/>
            <person name="King N."/>
            <person name="Lang F.B.F."/>
            <person name="Roger A.J."/>
            <person name="Ruiz-Trillo I."/>
            <person name="Lander E."/>
            <person name="Nusbaum C."/>
        </authorList>
    </citation>
    <scope>NUCLEOTIDE SEQUENCE [LARGE SCALE GENOMIC DNA]</scope>
    <source>
        <strain evidence="5 6">DAOM BR117</strain>
    </source>
</reference>
<dbReference type="OrthoDB" id="496at2759"/>
<dbReference type="GO" id="GO:0005634">
    <property type="term" value="C:nucleus"/>
    <property type="evidence" value="ECO:0007669"/>
    <property type="project" value="TreeGrafter"/>
</dbReference>
<feature type="repeat" description="WD" evidence="3">
    <location>
        <begin position="729"/>
        <end position="760"/>
    </location>
</feature>
<protein>
    <submittedName>
        <fullName evidence="5">Uncharacterized protein</fullName>
    </submittedName>
</protein>
<feature type="compositionally biased region" description="Low complexity" evidence="4">
    <location>
        <begin position="156"/>
        <end position="166"/>
    </location>
</feature>
<name>A0A0L0HUC6_SPIPD</name>
<dbReference type="EMBL" id="KQ257450">
    <property type="protein sequence ID" value="KND04708.1"/>
    <property type="molecule type" value="Genomic_DNA"/>
</dbReference>
<dbReference type="RefSeq" id="XP_016612747.1">
    <property type="nucleotide sequence ID" value="XM_016748744.1"/>
</dbReference>
<evidence type="ECO:0000256" key="3">
    <source>
        <dbReference type="PROSITE-ProRule" id="PRU00221"/>
    </source>
</evidence>
<dbReference type="CDD" id="cd00200">
    <property type="entry name" value="WD40"/>
    <property type="match status" value="1"/>
</dbReference>
<feature type="compositionally biased region" description="Basic residues" evidence="4">
    <location>
        <begin position="143"/>
        <end position="155"/>
    </location>
</feature>
<keyword evidence="1 3" id="KW-0853">WD repeat</keyword>
<proteinExistence type="predicted"/>
<evidence type="ECO:0000256" key="4">
    <source>
        <dbReference type="SAM" id="MobiDB-lite"/>
    </source>
</evidence>
<dbReference type="GO" id="GO:1990234">
    <property type="term" value="C:transferase complex"/>
    <property type="evidence" value="ECO:0007669"/>
    <property type="project" value="UniProtKB-ARBA"/>
</dbReference>
<dbReference type="FunCoup" id="A0A0L0HUC6">
    <property type="interactions" value="139"/>
</dbReference>
<dbReference type="PROSITE" id="PS00678">
    <property type="entry name" value="WD_REPEATS_1"/>
    <property type="match status" value="2"/>
</dbReference>
<dbReference type="InterPro" id="IPR036322">
    <property type="entry name" value="WD40_repeat_dom_sf"/>
</dbReference>
<feature type="repeat" description="WD" evidence="3">
    <location>
        <begin position="651"/>
        <end position="690"/>
    </location>
</feature>
<dbReference type="OMA" id="ERLRYMD"/>
<feature type="compositionally biased region" description="Polar residues" evidence="4">
    <location>
        <begin position="181"/>
        <end position="203"/>
    </location>
</feature>
<dbReference type="PROSITE" id="PS50082">
    <property type="entry name" value="WD_REPEATS_2"/>
    <property type="match status" value="6"/>
</dbReference>
<dbReference type="GeneID" id="27684145"/>
<dbReference type="Pfam" id="PF00400">
    <property type="entry name" value="WD40"/>
    <property type="match status" value="5"/>
</dbReference>
<dbReference type="Proteomes" id="UP000053201">
    <property type="component" value="Unassembled WGS sequence"/>
</dbReference>
<feature type="repeat" description="WD" evidence="3">
    <location>
        <begin position="460"/>
        <end position="493"/>
    </location>
</feature>
<keyword evidence="6" id="KW-1185">Reference proteome</keyword>
<dbReference type="Gene3D" id="2.130.10.10">
    <property type="entry name" value="YVTN repeat-like/Quinoprotein amine dehydrogenase"/>
    <property type="match status" value="3"/>
</dbReference>
<dbReference type="InterPro" id="IPR001680">
    <property type="entry name" value="WD40_rpt"/>
</dbReference>
<dbReference type="PRINTS" id="PR00320">
    <property type="entry name" value="GPROTEINBRPT"/>
</dbReference>